<gene>
    <name evidence="1" type="ORF">K2173_002984</name>
</gene>
<evidence type="ECO:0000313" key="2">
    <source>
        <dbReference type="Proteomes" id="UP001159364"/>
    </source>
</evidence>
<sequence>MESYNSRYTMKEAGTTTKDHVVHAGSFFLIEASGDSDEVGLRPTTVVDLADDDAESCIDDGLDHSSCVTQLNNRFEGEEYNNNDRGTTEEEVSICEEPSVCNQKSWVSVESSISEPMTEMEKNKLFWETCLAS</sequence>
<dbReference type="PANTHER" id="PTHR35726">
    <property type="entry name" value="GLUTAMIC ACID-RICH PROTEIN-LIKE"/>
    <property type="match status" value="1"/>
</dbReference>
<organism evidence="1 2">
    <name type="scientific">Erythroxylum novogranatense</name>
    <dbReference type="NCBI Taxonomy" id="1862640"/>
    <lineage>
        <taxon>Eukaryota</taxon>
        <taxon>Viridiplantae</taxon>
        <taxon>Streptophyta</taxon>
        <taxon>Embryophyta</taxon>
        <taxon>Tracheophyta</taxon>
        <taxon>Spermatophyta</taxon>
        <taxon>Magnoliopsida</taxon>
        <taxon>eudicotyledons</taxon>
        <taxon>Gunneridae</taxon>
        <taxon>Pentapetalae</taxon>
        <taxon>rosids</taxon>
        <taxon>fabids</taxon>
        <taxon>Malpighiales</taxon>
        <taxon>Erythroxylaceae</taxon>
        <taxon>Erythroxylum</taxon>
    </lineage>
</organism>
<evidence type="ECO:0000313" key="1">
    <source>
        <dbReference type="EMBL" id="KAJ8748347.1"/>
    </source>
</evidence>
<dbReference type="Proteomes" id="UP001159364">
    <property type="component" value="Linkage Group LG12"/>
</dbReference>
<dbReference type="AlphaFoldDB" id="A0AAV8S830"/>
<protein>
    <submittedName>
        <fullName evidence="1">Uncharacterized protein</fullName>
    </submittedName>
</protein>
<accession>A0AAV8S830</accession>
<proteinExistence type="predicted"/>
<reference evidence="1 2" key="1">
    <citation type="submission" date="2021-09" db="EMBL/GenBank/DDBJ databases">
        <title>Genomic insights and catalytic innovation underlie evolution of tropane alkaloids biosynthesis.</title>
        <authorList>
            <person name="Wang Y.-J."/>
            <person name="Tian T."/>
            <person name="Huang J.-P."/>
            <person name="Huang S.-X."/>
        </authorList>
    </citation>
    <scope>NUCLEOTIDE SEQUENCE [LARGE SCALE GENOMIC DNA]</scope>
    <source>
        <strain evidence="1">KIB-2018</strain>
        <tissue evidence="1">Leaf</tissue>
    </source>
</reference>
<name>A0AAV8S830_9ROSI</name>
<comment type="caution">
    <text evidence="1">The sequence shown here is derived from an EMBL/GenBank/DDBJ whole genome shotgun (WGS) entry which is preliminary data.</text>
</comment>
<keyword evidence="2" id="KW-1185">Reference proteome</keyword>
<dbReference type="PANTHER" id="PTHR35726:SF4">
    <property type="entry name" value="GLUTAMIC ACID-RICH PROTEIN-LIKE"/>
    <property type="match status" value="1"/>
</dbReference>
<dbReference type="EMBL" id="JAIWQS010000012">
    <property type="protein sequence ID" value="KAJ8748347.1"/>
    <property type="molecule type" value="Genomic_DNA"/>
</dbReference>